<accession>A0A6M1T0Q0</accession>
<reference evidence="11 12" key="1">
    <citation type="submission" date="2020-02" db="EMBL/GenBank/DDBJ databases">
        <title>Balneolaceae bacterium YR4-1, complete genome.</title>
        <authorList>
            <person name="Li Y."/>
            <person name="Wu S."/>
        </authorList>
    </citation>
    <scope>NUCLEOTIDE SEQUENCE [LARGE SCALE GENOMIC DNA]</scope>
    <source>
        <strain evidence="11 12">YR4-1</strain>
    </source>
</reference>
<dbReference type="Gene3D" id="1.20.272.10">
    <property type="match status" value="1"/>
</dbReference>
<dbReference type="InterPro" id="IPR005790">
    <property type="entry name" value="DNA_polIII_delta"/>
</dbReference>
<comment type="catalytic activity">
    <reaction evidence="8">
        <text>DNA(n) + a 2'-deoxyribonucleoside 5'-triphosphate = DNA(n+1) + diphosphate</text>
        <dbReference type="Rhea" id="RHEA:22508"/>
        <dbReference type="Rhea" id="RHEA-COMP:17339"/>
        <dbReference type="Rhea" id="RHEA-COMP:17340"/>
        <dbReference type="ChEBI" id="CHEBI:33019"/>
        <dbReference type="ChEBI" id="CHEBI:61560"/>
        <dbReference type="ChEBI" id="CHEBI:173112"/>
        <dbReference type="EC" id="2.7.7.7"/>
    </reaction>
</comment>
<dbReference type="Pfam" id="PF21694">
    <property type="entry name" value="DNA_pol3_delta_C"/>
    <property type="match status" value="1"/>
</dbReference>
<comment type="caution">
    <text evidence="11">The sequence shown here is derived from an EMBL/GenBank/DDBJ whole genome shotgun (WGS) entry which is preliminary data.</text>
</comment>
<dbReference type="Pfam" id="PF06144">
    <property type="entry name" value="DNA_pol3_delta"/>
    <property type="match status" value="1"/>
</dbReference>
<keyword evidence="12" id="KW-1185">Reference proteome</keyword>
<dbReference type="Gene3D" id="3.40.50.300">
    <property type="entry name" value="P-loop containing nucleotide triphosphate hydrolases"/>
    <property type="match status" value="1"/>
</dbReference>
<evidence type="ECO:0000256" key="4">
    <source>
        <dbReference type="ARBA" id="ARBA00022695"/>
    </source>
</evidence>
<evidence type="ECO:0000256" key="7">
    <source>
        <dbReference type="ARBA" id="ARBA00034754"/>
    </source>
</evidence>
<dbReference type="GO" id="GO:0006261">
    <property type="term" value="P:DNA-templated DNA replication"/>
    <property type="evidence" value="ECO:0007669"/>
    <property type="project" value="TreeGrafter"/>
</dbReference>
<evidence type="ECO:0000259" key="9">
    <source>
        <dbReference type="Pfam" id="PF06144"/>
    </source>
</evidence>
<feature type="domain" description="DNA polymerase III delta subunit-like C-terminal" evidence="10">
    <location>
        <begin position="227"/>
        <end position="349"/>
    </location>
</feature>
<dbReference type="InterPro" id="IPR027417">
    <property type="entry name" value="P-loop_NTPase"/>
</dbReference>
<keyword evidence="3 11" id="KW-0808">Transferase</keyword>
<sequence length="354" mass="41053">MAKKTSIELYNEALQDLKSESRKPIYFYCGEEEFFLAKMQEHVEELMPPEHKDFNLDIIYARDKTPEQVLGIARSYPMMADKRIVIVRDFLSLNISSYNQTGTGGGLDDFLPYFEQPNPNTLLVLFDSKKPSGRTKLGKAINSSKQAKLYEFQEVPDYRLPDWILEWVQDHYQQQIEPAAAQMLAQYVGSNLQLLSTEIDKVCTFVDTSESIKESHIKKVIGLYREYSVFELKDALIERNLENSLFIAEQMLQQSKADTGEIIRSVGFFYNMFSNIWQIRRLISQGNTKQQVKNSMGINNSWYFNKLWEDASYYRLNDMPVVFEALLDADRAAKGFTKMDPATILLLMIKRIIN</sequence>
<dbReference type="AlphaFoldDB" id="A0A6M1T0Q0"/>
<name>A0A6M1T0Q0_9BACT</name>
<evidence type="ECO:0000256" key="1">
    <source>
        <dbReference type="ARBA" id="ARBA00012417"/>
    </source>
</evidence>
<protein>
    <recommendedName>
        <fullName evidence="2">DNA polymerase III subunit delta</fullName>
        <ecNumber evidence="1">2.7.7.7</ecNumber>
    </recommendedName>
</protein>
<dbReference type="PANTHER" id="PTHR34388">
    <property type="entry name" value="DNA POLYMERASE III SUBUNIT DELTA"/>
    <property type="match status" value="1"/>
</dbReference>
<dbReference type="InterPro" id="IPR010372">
    <property type="entry name" value="DNA_pol3_delta_N"/>
</dbReference>
<evidence type="ECO:0000256" key="6">
    <source>
        <dbReference type="ARBA" id="ARBA00022932"/>
    </source>
</evidence>
<feature type="domain" description="DNA polymerase III delta N-terminal" evidence="9">
    <location>
        <begin position="26"/>
        <end position="144"/>
    </location>
</feature>
<dbReference type="Gene3D" id="1.10.8.60">
    <property type="match status" value="1"/>
</dbReference>
<keyword evidence="4 11" id="KW-0548">Nucleotidyltransferase</keyword>
<dbReference type="GO" id="GO:0003677">
    <property type="term" value="F:DNA binding"/>
    <property type="evidence" value="ECO:0007669"/>
    <property type="project" value="InterPro"/>
</dbReference>
<organism evidence="11 12">
    <name type="scientific">Halalkalibaculum roseum</name>
    <dbReference type="NCBI Taxonomy" id="2709311"/>
    <lineage>
        <taxon>Bacteria</taxon>
        <taxon>Pseudomonadati</taxon>
        <taxon>Balneolota</taxon>
        <taxon>Balneolia</taxon>
        <taxon>Balneolales</taxon>
        <taxon>Balneolaceae</taxon>
        <taxon>Halalkalibaculum</taxon>
    </lineage>
</organism>
<dbReference type="NCBIfam" id="TIGR01128">
    <property type="entry name" value="holA"/>
    <property type="match status" value="1"/>
</dbReference>
<dbReference type="InterPro" id="IPR008921">
    <property type="entry name" value="DNA_pol3_clamp-load_cplx_C"/>
</dbReference>
<dbReference type="PANTHER" id="PTHR34388:SF1">
    <property type="entry name" value="DNA POLYMERASE III SUBUNIT DELTA"/>
    <property type="match status" value="1"/>
</dbReference>
<proteinExistence type="inferred from homology"/>
<dbReference type="GO" id="GO:0003887">
    <property type="term" value="F:DNA-directed DNA polymerase activity"/>
    <property type="evidence" value="ECO:0007669"/>
    <property type="project" value="UniProtKB-KW"/>
</dbReference>
<comment type="similarity">
    <text evidence="7">Belongs to the DNA polymerase HolA subunit family.</text>
</comment>
<evidence type="ECO:0000256" key="5">
    <source>
        <dbReference type="ARBA" id="ARBA00022705"/>
    </source>
</evidence>
<gene>
    <name evidence="11" type="primary">holA</name>
    <name evidence="11" type="ORF">G3570_06820</name>
</gene>
<dbReference type="GO" id="GO:0009360">
    <property type="term" value="C:DNA polymerase III complex"/>
    <property type="evidence" value="ECO:0007669"/>
    <property type="project" value="InterPro"/>
</dbReference>
<evidence type="ECO:0000259" key="10">
    <source>
        <dbReference type="Pfam" id="PF21694"/>
    </source>
</evidence>
<evidence type="ECO:0000256" key="2">
    <source>
        <dbReference type="ARBA" id="ARBA00017703"/>
    </source>
</evidence>
<dbReference type="Proteomes" id="UP000473278">
    <property type="component" value="Unassembled WGS sequence"/>
</dbReference>
<evidence type="ECO:0000313" key="12">
    <source>
        <dbReference type="Proteomes" id="UP000473278"/>
    </source>
</evidence>
<dbReference type="EC" id="2.7.7.7" evidence="1"/>
<keyword evidence="5" id="KW-0235">DNA replication</keyword>
<keyword evidence="6" id="KW-0239">DNA-directed DNA polymerase</keyword>
<evidence type="ECO:0000313" key="11">
    <source>
        <dbReference type="EMBL" id="NGP76337.1"/>
    </source>
</evidence>
<dbReference type="SUPFAM" id="SSF52540">
    <property type="entry name" value="P-loop containing nucleoside triphosphate hydrolases"/>
    <property type="match status" value="1"/>
</dbReference>
<dbReference type="InterPro" id="IPR048466">
    <property type="entry name" value="DNA_pol3_delta-like_C"/>
</dbReference>
<evidence type="ECO:0000256" key="3">
    <source>
        <dbReference type="ARBA" id="ARBA00022679"/>
    </source>
</evidence>
<dbReference type="EMBL" id="JAALLT010000002">
    <property type="protein sequence ID" value="NGP76337.1"/>
    <property type="molecule type" value="Genomic_DNA"/>
</dbReference>
<dbReference type="SUPFAM" id="SSF48019">
    <property type="entry name" value="post-AAA+ oligomerization domain-like"/>
    <property type="match status" value="1"/>
</dbReference>
<dbReference type="RefSeq" id="WP_165140598.1">
    <property type="nucleotide sequence ID" value="NZ_JAALLT010000002.1"/>
</dbReference>
<evidence type="ECO:0000256" key="8">
    <source>
        <dbReference type="ARBA" id="ARBA00049244"/>
    </source>
</evidence>